<dbReference type="InterPro" id="IPR036427">
    <property type="entry name" value="Bromodomain-like_sf"/>
</dbReference>
<dbReference type="PANTHER" id="PTHR16062:SF21">
    <property type="entry name" value="CHROMATIN STRUCTURE-REMODELING COMPLEX SUBUNIT RSC1-RELATED"/>
    <property type="match status" value="1"/>
</dbReference>
<evidence type="ECO:0000259" key="11">
    <source>
        <dbReference type="PROSITE" id="PS51038"/>
    </source>
</evidence>
<feature type="domain" description="Bromo" evidence="10">
    <location>
        <begin position="53"/>
        <end position="123"/>
    </location>
</feature>
<evidence type="ECO:0000313" key="13">
    <source>
        <dbReference type="Proteomes" id="UP000310066"/>
    </source>
</evidence>
<gene>
    <name evidence="12" type="ORF">B0A54_07378</name>
</gene>
<organism evidence="12 13">
    <name type="scientific">Friedmanniomyces endolithicus</name>
    <dbReference type="NCBI Taxonomy" id="329885"/>
    <lineage>
        <taxon>Eukaryota</taxon>
        <taxon>Fungi</taxon>
        <taxon>Dikarya</taxon>
        <taxon>Ascomycota</taxon>
        <taxon>Pezizomycotina</taxon>
        <taxon>Dothideomycetes</taxon>
        <taxon>Dothideomycetidae</taxon>
        <taxon>Mycosphaerellales</taxon>
        <taxon>Teratosphaeriaceae</taxon>
        <taxon>Friedmanniomyces</taxon>
    </lineage>
</organism>
<feature type="region of interest" description="Disordered" evidence="9">
    <location>
        <begin position="152"/>
        <end position="236"/>
    </location>
</feature>
<evidence type="ECO:0000256" key="7">
    <source>
        <dbReference type="ARBA" id="ARBA00023242"/>
    </source>
</evidence>
<dbReference type="Proteomes" id="UP000310066">
    <property type="component" value="Unassembled WGS sequence"/>
</dbReference>
<dbReference type="PRINTS" id="PR00503">
    <property type="entry name" value="BROMODOMAIN"/>
</dbReference>
<feature type="compositionally biased region" description="Polar residues" evidence="9">
    <location>
        <begin position="678"/>
        <end position="690"/>
    </location>
</feature>
<feature type="compositionally biased region" description="Pro residues" evidence="9">
    <location>
        <begin position="565"/>
        <end position="580"/>
    </location>
</feature>
<keyword evidence="7" id="KW-0539">Nucleus</keyword>
<accession>A0A4U0V218</accession>
<dbReference type="CDD" id="cd04717">
    <property type="entry name" value="BAH_polybromo"/>
    <property type="match status" value="1"/>
</dbReference>
<evidence type="ECO:0000256" key="4">
    <source>
        <dbReference type="ARBA" id="ARBA00023015"/>
    </source>
</evidence>
<keyword evidence="2" id="KW-0677">Repeat</keyword>
<dbReference type="PROSITE" id="PS51038">
    <property type="entry name" value="BAH"/>
    <property type="match status" value="1"/>
</dbReference>
<evidence type="ECO:0000256" key="2">
    <source>
        <dbReference type="ARBA" id="ARBA00022737"/>
    </source>
</evidence>
<dbReference type="GO" id="GO:0016586">
    <property type="term" value="C:RSC-type complex"/>
    <property type="evidence" value="ECO:0007669"/>
    <property type="project" value="InterPro"/>
</dbReference>
<dbReference type="PROSITE" id="PS50014">
    <property type="entry name" value="BROMODOMAIN_2"/>
    <property type="match status" value="2"/>
</dbReference>
<dbReference type="STRING" id="329885.A0A4U0V218"/>
<evidence type="ECO:0000256" key="9">
    <source>
        <dbReference type="SAM" id="MobiDB-lite"/>
    </source>
</evidence>
<proteinExistence type="predicted"/>
<dbReference type="FunFam" id="1.20.920.10:FF:000048">
    <property type="entry name" value="RSC complex subunit (RSC1), putative"/>
    <property type="match status" value="1"/>
</dbReference>
<evidence type="ECO:0000256" key="8">
    <source>
        <dbReference type="PROSITE-ProRule" id="PRU00035"/>
    </source>
</evidence>
<reference evidence="12 13" key="1">
    <citation type="submission" date="2017-03" db="EMBL/GenBank/DDBJ databases">
        <title>Genomes of endolithic fungi from Antarctica.</title>
        <authorList>
            <person name="Coleine C."/>
            <person name="Masonjones S."/>
            <person name="Stajich J.E."/>
        </authorList>
    </citation>
    <scope>NUCLEOTIDE SEQUENCE [LARGE SCALE GENOMIC DNA]</scope>
    <source>
        <strain evidence="12 13">CCFEE 5311</strain>
    </source>
</reference>
<evidence type="ECO:0008006" key="14">
    <source>
        <dbReference type="Google" id="ProtNLM"/>
    </source>
</evidence>
<dbReference type="InterPro" id="IPR001487">
    <property type="entry name" value="Bromodomain"/>
</dbReference>
<sequence length="868" mass="98519">MPFTKKVKEKSPSSTPLPSTEGAAPNEGSQLPDKELEAAKKILDAIYDYRTADGFDPSKLFHRKVNKRVIPAYYDTIKEPVALSTIKAKLNQRTYQNFSQFVRDFALIAHNAQVFNRPDSGAFQDALVIKEQVERQLQVLVEDGLISRETATLPDLGEIPTYEDAPIEEAAEGEEESSDDEGEEDDDEDGDEVDDEGRPLKKRKGARGGAAAAKRQTMEDGVPTGKKARGRPPKLLTPAEARIQAIIKGVRKPKNQRGQLMIKDFDRLPDKQAMPEYYVEIRNPMAYDILKRKVKRKKYRTVEEFMADMNLMFNNAKGYNTDDSVIYKHATALQVEAGRLYDIEKAKSDDIFADEDGKIPMPNGILHNGELYKVGDWIHLQNPNDLTKPVPAQIYRTYKASNGQSMVNVCWYYRPEQTVHRFDKHFYPNEVVKTGRYRDHHIEEVEGKCFIMFFTRYFKGRPRDLSEGQEIYVCEARYNEAKHEFNKIKTWASCLPDEVRDRDYAMDLYDHPRKLKKFPSPIAYLLKDDQKETDDLPKVQWGADGAPPKIGAVHKRPRGEKDSPPPEPTPPPAPKPPTPQSRPMTSQPLYHGLPVQQQQQPGPRPVGRPPLASYHTSQSQQYAHASVPSPAPSRPTSAMQHSSYHTPQTPQPQAATLPRPTAPTYQQPTAPSIPPNPTTYGTRPSSTQGSYRDPPPIEVYTLPDQANLSIPFEIREQYQHDEYGRVLFFTAPPVAVETTAGVRSHSIRYLAEKARRQVSQAQKRKARDENLHSQARQAKTARLETQIRNAEELQGVKRKALFALEQQLRESAVVELDDEHLGRWSEAQGLAVEMERLMEERGVRREEARRVRLSGTGVFGDDRDNRVV</sequence>
<protein>
    <recommendedName>
        <fullName evidence="14">Chromatin structure-remodeling complex subunit RSC1</fullName>
    </recommendedName>
</protein>
<evidence type="ECO:0000259" key="10">
    <source>
        <dbReference type="PROSITE" id="PS50014"/>
    </source>
</evidence>
<evidence type="ECO:0000256" key="1">
    <source>
        <dbReference type="ARBA" id="ARBA00004123"/>
    </source>
</evidence>
<dbReference type="InterPro" id="IPR001025">
    <property type="entry name" value="BAH_dom"/>
</dbReference>
<dbReference type="OrthoDB" id="1742084at2759"/>
<keyword evidence="5 8" id="KW-0103">Bromodomain</keyword>
<dbReference type="AlphaFoldDB" id="A0A4U0V218"/>
<name>A0A4U0V218_9PEZI</name>
<dbReference type="InterPro" id="IPR043151">
    <property type="entry name" value="BAH_sf"/>
</dbReference>
<feature type="compositionally biased region" description="Acidic residues" evidence="9">
    <location>
        <begin position="165"/>
        <end position="195"/>
    </location>
</feature>
<evidence type="ECO:0000256" key="3">
    <source>
        <dbReference type="ARBA" id="ARBA00022853"/>
    </source>
</evidence>
<evidence type="ECO:0000313" key="12">
    <source>
        <dbReference type="EMBL" id="TKA42537.1"/>
    </source>
</evidence>
<dbReference type="Gene3D" id="2.30.30.490">
    <property type="match status" value="1"/>
</dbReference>
<comment type="subcellular location">
    <subcellularLocation>
        <location evidence="1">Nucleus</location>
    </subcellularLocation>
</comment>
<dbReference type="SMART" id="SM00297">
    <property type="entry name" value="BROMO"/>
    <property type="match status" value="2"/>
</dbReference>
<feature type="compositionally biased region" description="Polar residues" evidence="9">
    <location>
        <begin position="634"/>
        <end position="645"/>
    </location>
</feature>
<evidence type="ECO:0000256" key="5">
    <source>
        <dbReference type="ARBA" id="ARBA00023117"/>
    </source>
</evidence>
<dbReference type="GO" id="GO:0006338">
    <property type="term" value="P:chromatin remodeling"/>
    <property type="evidence" value="ECO:0007669"/>
    <property type="project" value="InterPro"/>
</dbReference>
<dbReference type="GO" id="GO:0003682">
    <property type="term" value="F:chromatin binding"/>
    <property type="evidence" value="ECO:0007669"/>
    <property type="project" value="InterPro"/>
</dbReference>
<feature type="region of interest" description="Disordered" evidence="9">
    <location>
        <begin position="1"/>
        <end position="33"/>
    </location>
</feature>
<dbReference type="PANTHER" id="PTHR16062">
    <property type="entry name" value="SWI/SNF-RELATED"/>
    <property type="match status" value="1"/>
</dbReference>
<dbReference type="SUPFAM" id="SSF47370">
    <property type="entry name" value="Bromodomain"/>
    <property type="match status" value="2"/>
</dbReference>
<dbReference type="Pfam" id="PF00439">
    <property type="entry name" value="Bromodomain"/>
    <property type="match status" value="2"/>
</dbReference>
<comment type="caution">
    <text evidence="12">The sequence shown here is derived from an EMBL/GenBank/DDBJ whole genome shotgun (WGS) entry which is preliminary data.</text>
</comment>
<dbReference type="EMBL" id="NAJP01000022">
    <property type="protein sequence ID" value="TKA42537.1"/>
    <property type="molecule type" value="Genomic_DNA"/>
</dbReference>
<keyword evidence="6" id="KW-0804">Transcription</keyword>
<feature type="domain" description="Bromo" evidence="10">
    <location>
        <begin position="257"/>
        <end position="327"/>
    </location>
</feature>
<feature type="compositionally biased region" description="Polar residues" evidence="9">
    <location>
        <begin position="614"/>
        <end position="623"/>
    </location>
</feature>
<dbReference type="Pfam" id="PF01426">
    <property type="entry name" value="BAH"/>
    <property type="match status" value="1"/>
</dbReference>
<dbReference type="Gene3D" id="1.20.920.10">
    <property type="entry name" value="Bromodomain-like"/>
    <property type="match status" value="2"/>
</dbReference>
<dbReference type="GO" id="GO:0006368">
    <property type="term" value="P:transcription elongation by RNA polymerase II"/>
    <property type="evidence" value="ECO:0007669"/>
    <property type="project" value="TreeGrafter"/>
</dbReference>
<dbReference type="CDD" id="cd04369">
    <property type="entry name" value="Bromodomain"/>
    <property type="match status" value="1"/>
</dbReference>
<dbReference type="InterPro" id="IPR037382">
    <property type="entry name" value="Rsc/polybromo"/>
</dbReference>
<feature type="domain" description="BAH" evidence="11">
    <location>
        <begin position="370"/>
        <end position="489"/>
    </location>
</feature>
<dbReference type="SMART" id="SM00439">
    <property type="entry name" value="BAH"/>
    <property type="match status" value="1"/>
</dbReference>
<dbReference type="FunFam" id="2.30.30.490:FF:000015">
    <property type="entry name" value="Chromatin structure-remodeling complex subunit RSC1"/>
    <property type="match status" value="1"/>
</dbReference>
<feature type="region of interest" description="Disordered" evidence="9">
    <location>
        <begin position="536"/>
        <end position="697"/>
    </location>
</feature>
<keyword evidence="3" id="KW-0156">Chromatin regulator</keyword>
<feature type="compositionally biased region" description="Low complexity" evidence="9">
    <location>
        <begin position="646"/>
        <end position="670"/>
    </location>
</feature>
<keyword evidence="4" id="KW-0805">Transcription regulation</keyword>
<evidence type="ECO:0000256" key="6">
    <source>
        <dbReference type="ARBA" id="ARBA00023163"/>
    </source>
</evidence>